<reference evidence="8" key="1">
    <citation type="submission" date="2022-07" db="EMBL/GenBank/DDBJ databases">
        <title>Phylogenomic reconstructions and comparative analyses of Kickxellomycotina fungi.</title>
        <authorList>
            <person name="Reynolds N.K."/>
            <person name="Stajich J.E."/>
            <person name="Barry K."/>
            <person name="Grigoriev I.V."/>
            <person name="Crous P."/>
            <person name="Smith M.E."/>
        </authorList>
    </citation>
    <scope>NUCLEOTIDE SEQUENCE</scope>
    <source>
        <strain evidence="8">CBS 109367</strain>
    </source>
</reference>
<feature type="transmembrane region" description="Helical" evidence="6">
    <location>
        <begin position="83"/>
        <end position="102"/>
    </location>
</feature>
<dbReference type="Proteomes" id="UP001151516">
    <property type="component" value="Unassembled WGS sequence"/>
</dbReference>
<evidence type="ECO:0000256" key="2">
    <source>
        <dbReference type="ARBA" id="ARBA00022448"/>
    </source>
</evidence>
<feature type="transmembrane region" description="Helical" evidence="6">
    <location>
        <begin position="516"/>
        <end position="538"/>
    </location>
</feature>
<keyword evidence="3 6" id="KW-0812">Transmembrane</keyword>
<keyword evidence="4 6" id="KW-1133">Transmembrane helix</keyword>
<evidence type="ECO:0000256" key="1">
    <source>
        <dbReference type="ARBA" id="ARBA00004127"/>
    </source>
</evidence>
<dbReference type="Gene3D" id="1.20.1250.20">
    <property type="entry name" value="MFS general substrate transporter like domains"/>
    <property type="match status" value="2"/>
</dbReference>
<dbReference type="OrthoDB" id="10021397at2759"/>
<dbReference type="GO" id="GO:0012505">
    <property type="term" value="C:endomembrane system"/>
    <property type="evidence" value="ECO:0007669"/>
    <property type="project" value="UniProtKB-SubCell"/>
</dbReference>
<organism evidence="8 9">
    <name type="scientific">Coemansia spiralis</name>
    <dbReference type="NCBI Taxonomy" id="417178"/>
    <lineage>
        <taxon>Eukaryota</taxon>
        <taxon>Fungi</taxon>
        <taxon>Fungi incertae sedis</taxon>
        <taxon>Zoopagomycota</taxon>
        <taxon>Kickxellomycotina</taxon>
        <taxon>Kickxellomycetes</taxon>
        <taxon>Kickxellales</taxon>
        <taxon>Kickxellaceae</taxon>
        <taxon>Coemansia</taxon>
    </lineage>
</organism>
<feature type="transmembrane region" description="Helical" evidence="6">
    <location>
        <begin position="375"/>
        <end position="394"/>
    </location>
</feature>
<feature type="transmembrane region" description="Helical" evidence="6">
    <location>
        <begin position="242"/>
        <end position="261"/>
    </location>
</feature>
<evidence type="ECO:0000313" key="8">
    <source>
        <dbReference type="EMBL" id="KAJ2690961.1"/>
    </source>
</evidence>
<evidence type="ECO:0000256" key="4">
    <source>
        <dbReference type="ARBA" id="ARBA00022989"/>
    </source>
</evidence>
<evidence type="ECO:0000256" key="5">
    <source>
        <dbReference type="ARBA" id="ARBA00023136"/>
    </source>
</evidence>
<dbReference type="Pfam" id="PF07690">
    <property type="entry name" value="MFS_1"/>
    <property type="match status" value="1"/>
</dbReference>
<keyword evidence="5 6" id="KW-0472">Membrane</keyword>
<sequence>MTAETTAANSIEMVLSDTQQDGPRVAESHISTDNELEDTELPQARYLLTLLAMSACVFVAGLDFTAVAAILPSVGLQYSKLSTVNWLITANMLGLAVMLPLVSKLGNTFGYQATFGAYGLVFIAGSVMAGASTGMKLLLAGRAFAGMGASAAIVIPLMVVTEAGSKRQRALGLRVLLAAWVIASVLGLVIGGYLCKHENWNWVFYLSCIGYIVALLLSVMLVRLPKLGSGPLVQQVKRIDALGMLFLTGSILTLILALSLGGNIFNWSSGVVIVLFVLAAFLAILFYLVESKVAVDPIWPVSMLSTRSSALLVGLQPLVGIVTYAPVVYLTLWLSIVKHDSPQSTSTHLLATVASAAVVSVASGLAISKTGQYTILIYLSCAFLTLGCGLLVSLKESTSNGSIVGFMILLGIGVGLTTQPHIIALQAAAPAEKISRVISSILFFRLIGATVAIALFNTILQANLTSKLAVVVLNHPLYLRYILDSPDNQDVIRLPTVPQSVRDAVIDANVQGFKDIYITCLVFAAVTIPLCLFVRHIPISDKLNMSKR</sequence>
<feature type="transmembrane region" description="Helical" evidence="6">
    <location>
        <begin position="109"/>
        <end position="131"/>
    </location>
</feature>
<dbReference type="GO" id="GO:0022857">
    <property type="term" value="F:transmembrane transporter activity"/>
    <property type="evidence" value="ECO:0007669"/>
    <property type="project" value="InterPro"/>
</dbReference>
<proteinExistence type="predicted"/>
<dbReference type="InterPro" id="IPR036259">
    <property type="entry name" value="MFS_trans_sf"/>
</dbReference>
<comment type="subcellular location">
    <subcellularLocation>
        <location evidence="1">Endomembrane system</location>
        <topology evidence="1">Multi-pass membrane protein</topology>
    </subcellularLocation>
</comment>
<feature type="transmembrane region" description="Helical" evidence="6">
    <location>
        <begin position="171"/>
        <end position="194"/>
    </location>
</feature>
<name>A0A9W8GK73_9FUNG</name>
<feature type="transmembrane region" description="Helical" evidence="6">
    <location>
        <begin position="437"/>
        <end position="460"/>
    </location>
</feature>
<dbReference type="PANTHER" id="PTHR23501">
    <property type="entry name" value="MAJOR FACILITATOR SUPERFAMILY"/>
    <property type="match status" value="1"/>
</dbReference>
<feature type="domain" description="Major facilitator superfamily (MFS) profile" evidence="7">
    <location>
        <begin position="49"/>
        <end position="542"/>
    </location>
</feature>
<evidence type="ECO:0000256" key="6">
    <source>
        <dbReference type="SAM" id="Phobius"/>
    </source>
</evidence>
<feature type="transmembrane region" description="Helical" evidence="6">
    <location>
        <begin position="137"/>
        <end position="159"/>
    </location>
</feature>
<keyword evidence="9" id="KW-1185">Reference proteome</keyword>
<dbReference type="GO" id="GO:0005886">
    <property type="term" value="C:plasma membrane"/>
    <property type="evidence" value="ECO:0007669"/>
    <property type="project" value="TreeGrafter"/>
</dbReference>
<evidence type="ECO:0000259" key="7">
    <source>
        <dbReference type="PROSITE" id="PS50850"/>
    </source>
</evidence>
<evidence type="ECO:0000256" key="3">
    <source>
        <dbReference type="ARBA" id="ARBA00022692"/>
    </source>
</evidence>
<keyword evidence="2" id="KW-0813">Transport</keyword>
<gene>
    <name evidence="8" type="ORF">IWW39_000320</name>
</gene>
<evidence type="ECO:0000313" key="9">
    <source>
        <dbReference type="Proteomes" id="UP001151516"/>
    </source>
</evidence>
<dbReference type="PANTHER" id="PTHR23501:SF191">
    <property type="entry name" value="VACUOLAR BASIC AMINO ACID TRANSPORTER 4"/>
    <property type="match status" value="1"/>
</dbReference>
<accession>A0A9W8GK73</accession>
<feature type="transmembrane region" description="Helical" evidence="6">
    <location>
        <begin position="46"/>
        <end position="71"/>
    </location>
</feature>
<dbReference type="PROSITE" id="PS50850">
    <property type="entry name" value="MFS"/>
    <property type="match status" value="1"/>
</dbReference>
<dbReference type="AlphaFoldDB" id="A0A9W8GK73"/>
<feature type="transmembrane region" description="Helical" evidence="6">
    <location>
        <begin position="267"/>
        <end position="289"/>
    </location>
</feature>
<dbReference type="InterPro" id="IPR011701">
    <property type="entry name" value="MFS"/>
</dbReference>
<dbReference type="EMBL" id="JANBTX010000005">
    <property type="protein sequence ID" value="KAJ2690961.1"/>
    <property type="molecule type" value="Genomic_DNA"/>
</dbReference>
<comment type="caution">
    <text evidence="8">The sequence shown here is derived from an EMBL/GenBank/DDBJ whole genome shotgun (WGS) entry which is preliminary data.</text>
</comment>
<feature type="transmembrane region" description="Helical" evidence="6">
    <location>
        <begin position="406"/>
        <end position="425"/>
    </location>
</feature>
<protein>
    <recommendedName>
        <fullName evidence="7">Major facilitator superfamily (MFS) profile domain-containing protein</fullName>
    </recommendedName>
</protein>
<feature type="transmembrane region" description="Helical" evidence="6">
    <location>
        <begin position="348"/>
        <end position="368"/>
    </location>
</feature>
<feature type="transmembrane region" description="Helical" evidence="6">
    <location>
        <begin position="310"/>
        <end position="336"/>
    </location>
</feature>
<feature type="transmembrane region" description="Helical" evidence="6">
    <location>
        <begin position="200"/>
        <end position="222"/>
    </location>
</feature>
<dbReference type="InterPro" id="IPR020846">
    <property type="entry name" value="MFS_dom"/>
</dbReference>
<dbReference type="SUPFAM" id="SSF103473">
    <property type="entry name" value="MFS general substrate transporter"/>
    <property type="match status" value="2"/>
</dbReference>